<dbReference type="AlphaFoldDB" id="A0A9C6XTM7"/>
<name>A0A9C6XTM7_FRAOC</name>
<dbReference type="RefSeq" id="XP_052130889.1">
    <property type="nucleotide sequence ID" value="XM_052274929.1"/>
</dbReference>
<dbReference type="KEGG" id="foc:127751411"/>
<gene>
    <name evidence="3" type="primary">LOC127751411</name>
</gene>
<feature type="compositionally biased region" description="Low complexity" evidence="1">
    <location>
        <begin position="48"/>
        <end position="59"/>
    </location>
</feature>
<proteinExistence type="predicted"/>
<evidence type="ECO:0000313" key="2">
    <source>
        <dbReference type="Proteomes" id="UP000504606"/>
    </source>
</evidence>
<feature type="region of interest" description="Disordered" evidence="1">
    <location>
        <begin position="31"/>
        <end position="120"/>
    </location>
</feature>
<accession>A0A9C6XTM7</accession>
<dbReference type="Proteomes" id="UP000504606">
    <property type="component" value="Unplaced"/>
</dbReference>
<reference evidence="3" key="1">
    <citation type="submission" date="2025-08" db="UniProtKB">
        <authorList>
            <consortium name="RefSeq"/>
        </authorList>
    </citation>
    <scope>IDENTIFICATION</scope>
    <source>
        <tissue evidence="3">Whole organism</tissue>
    </source>
</reference>
<feature type="compositionally biased region" description="Low complexity" evidence="1">
    <location>
        <begin position="81"/>
        <end position="120"/>
    </location>
</feature>
<feature type="compositionally biased region" description="Polar residues" evidence="1">
    <location>
        <begin position="67"/>
        <end position="80"/>
    </location>
</feature>
<dbReference type="GeneID" id="127751411"/>
<keyword evidence="2" id="KW-1185">Reference proteome</keyword>
<evidence type="ECO:0000313" key="3">
    <source>
        <dbReference type="RefSeq" id="XP_052130889.1"/>
    </source>
</evidence>
<organism evidence="2 3">
    <name type="scientific">Frankliniella occidentalis</name>
    <name type="common">Western flower thrips</name>
    <name type="synonym">Euthrips occidentalis</name>
    <dbReference type="NCBI Taxonomy" id="133901"/>
    <lineage>
        <taxon>Eukaryota</taxon>
        <taxon>Metazoa</taxon>
        <taxon>Ecdysozoa</taxon>
        <taxon>Arthropoda</taxon>
        <taxon>Hexapoda</taxon>
        <taxon>Insecta</taxon>
        <taxon>Pterygota</taxon>
        <taxon>Neoptera</taxon>
        <taxon>Paraneoptera</taxon>
        <taxon>Thysanoptera</taxon>
        <taxon>Terebrantia</taxon>
        <taxon>Thripoidea</taxon>
        <taxon>Thripidae</taxon>
        <taxon>Frankliniella</taxon>
    </lineage>
</organism>
<protein>
    <submittedName>
        <fullName evidence="3">Uncharacterized protein LOC127751411</fullName>
    </submittedName>
</protein>
<evidence type="ECO:0000256" key="1">
    <source>
        <dbReference type="SAM" id="MobiDB-lite"/>
    </source>
</evidence>
<sequence>MNPTAPVASSYLSPYQAARLRNIEENNKALQELLVSTPRTSEEHSRGSTTKSTKTASSQKTDKGRESQSTPKSGTASNQNTSKGSTSGSTEKSGTVSKSSRSLRPPSSSKQPKYSKLIHS</sequence>